<evidence type="ECO:0000313" key="3">
    <source>
        <dbReference type="EMBL" id="KAG5670351.1"/>
    </source>
</evidence>
<dbReference type="EMBL" id="JADBJN010000003">
    <property type="protein sequence ID" value="KAG5670351.1"/>
    <property type="molecule type" value="Genomic_DNA"/>
</dbReference>
<accession>A0A9J6BL53</accession>
<dbReference type="AlphaFoldDB" id="A0A9J6BL53"/>
<comment type="caution">
    <text evidence="3">The sequence shown here is derived from an EMBL/GenBank/DDBJ whole genome shotgun (WGS) entry which is preliminary data.</text>
</comment>
<protein>
    <submittedName>
        <fullName evidence="3">Uncharacterized protein</fullName>
    </submittedName>
</protein>
<feature type="chain" id="PRO_5039892768" evidence="2">
    <location>
        <begin position="19"/>
        <end position="428"/>
    </location>
</feature>
<keyword evidence="2" id="KW-0732">Signal</keyword>
<keyword evidence="1" id="KW-0472">Membrane</keyword>
<name>A0A9J6BL53_POLVA</name>
<dbReference type="Proteomes" id="UP001107558">
    <property type="component" value="Chromosome 3"/>
</dbReference>
<gene>
    <name evidence="3" type="ORF">PVAND_000625</name>
</gene>
<keyword evidence="1" id="KW-1133">Transmembrane helix</keyword>
<feature type="transmembrane region" description="Helical" evidence="1">
    <location>
        <begin position="397"/>
        <end position="417"/>
    </location>
</feature>
<reference evidence="3" key="1">
    <citation type="submission" date="2021-03" db="EMBL/GenBank/DDBJ databases">
        <title>Chromosome level genome of the anhydrobiotic midge Polypedilum vanderplanki.</title>
        <authorList>
            <person name="Yoshida Y."/>
            <person name="Kikawada T."/>
            <person name="Gusev O."/>
        </authorList>
    </citation>
    <scope>NUCLEOTIDE SEQUENCE</scope>
    <source>
        <strain evidence="3">NIAS01</strain>
        <tissue evidence="3">Whole body or cell culture</tissue>
    </source>
</reference>
<evidence type="ECO:0000313" key="4">
    <source>
        <dbReference type="Proteomes" id="UP001107558"/>
    </source>
</evidence>
<organism evidence="3 4">
    <name type="scientific">Polypedilum vanderplanki</name>
    <name type="common">Sleeping chironomid midge</name>
    <dbReference type="NCBI Taxonomy" id="319348"/>
    <lineage>
        <taxon>Eukaryota</taxon>
        <taxon>Metazoa</taxon>
        <taxon>Ecdysozoa</taxon>
        <taxon>Arthropoda</taxon>
        <taxon>Hexapoda</taxon>
        <taxon>Insecta</taxon>
        <taxon>Pterygota</taxon>
        <taxon>Neoptera</taxon>
        <taxon>Endopterygota</taxon>
        <taxon>Diptera</taxon>
        <taxon>Nematocera</taxon>
        <taxon>Chironomoidea</taxon>
        <taxon>Chironomidae</taxon>
        <taxon>Chironominae</taxon>
        <taxon>Polypedilum</taxon>
        <taxon>Polypedilum</taxon>
    </lineage>
</organism>
<evidence type="ECO:0000256" key="1">
    <source>
        <dbReference type="SAM" id="Phobius"/>
    </source>
</evidence>
<proteinExistence type="predicted"/>
<keyword evidence="1" id="KW-0812">Transmembrane</keyword>
<evidence type="ECO:0000256" key="2">
    <source>
        <dbReference type="SAM" id="SignalP"/>
    </source>
</evidence>
<sequence length="428" mass="50545">MNFIKIFILILIINYGEGKIEELNGTSFLIKHEQVIRNLKGYYKVYFLKDYDIIEAQRLIMMKYKRIKKRCDKFMTNVYCIEILINLEDIVDNFMNKLTKWQVKNNLTLDFIEKDDEKFGTEFSGLTLNEEVKNLESSIISLNEKVFGQNYDLNLINQDLIQREKVMLEMGLLLQRVPSSIILLRSKYELNENSKLDIVSLIPYYEDISYKLYTFISPIYGYGFEIDAPFEFFASQDGMNLFTTKEKPGIYKYNELSYSEKYFYVNVSKKQKNQCVIDILNKGDATQCNVTFTRRNIKEFHIFSITDRKLFFRNPEQNLITAKCGHYSEVTNFKNGIIELNYPGDNEKCYIYSNNTLLGTLEVPKLYNPSEDEITWESIKVWPELTLAQMIDNQDTLINIAIALKFLFIIFFVRFHFTVIPENFFNSD</sequence>
<keyword evidence="4" id="KW-1185">Reference proteome</keyword>
<feature type="signal peptide" evidence="2">
    <location>
        <begin position="1"/>
        <end position="18"/>
    </location>
</feature>